<gene>
    <name evidence="2" type="ORF">theurythT_03930</name>
</gene>
<dbReference type="EMBL" id="BSSU01000002">
    <property type="protein sequence ID" value="GLX80941.1"/>
    <property type="molecule type" value="Genomic_DNA"/>
</dbReference>
<feature type="region of interest" description="Disordered" evidence="1">
    <location>
        <begin position="1"/>
        <end position="30"/>
    </location>
</feature>
<proteinExistence type="predicted"/>
<keyword evidence="3" id="KW-1185">Reference proteome</keyword>
<comment type="caution">
    <text evidence="2">The sequence shown here is derived from an EMBL/GenBank/DDBJ whole genome shotgun (WGS) entry which is preliminary data.</text>
</comment>
<protein>
    <submittedName>
        <fullName evidence="2">Uncharacterized protein</fullName>
    </submittedName>
</protein>
<evidence type="ECO:0000256" key="1">
    <source>
        <dbReference type="SAM" id="MobiDB-lite"/>
    </source>
</evidence>
<sequence length="148" mass="16258">MVNTVSSSTSVSTQKAFVSQQVTSSSADKNLPENGLATVAQQPETYATANTALQYGLAKNQAQHTQNMIDAYTQDSNEESSELISDLSLTDLYKRAYVLEHGDFPVDVDDEQLPKSDGYMTIQPVRSNPISAYENNQPKVNSLYQTQV</sequence>
<feature type="compositionally biased region" description="Low complexity" evidence="1">
    <location>
        <begin position="1"/>
        <end position="13"/>
    </location>
</feature>
<name>A0ABQ6H242_9GAMM</name>
<accession>A0ABQ6H242</accession>
<reference evidence="2 3" key="1">
    <citation type="submission" date="2023-03" db="EMBL/GenBank/DDBJ databases">
        <title>Draft genome sequence of Thalassotalea eurytherma JCM 18482T.</title>
        <authorList>
            <person name="Sawabe T."/>
        </authorList>
    </citation>
    <scope>NUCLEOTIDE SEQUENCE [LARGE SCALE GENOMIC DNA]</scope>
    <source>
        <strain evidence="2 3">JCM 18482</strain>
    </source>
</reference>
<organism evidence="2 3">
    <name type="scientific">Thalassotalea eurytherma</name>
    <dbReference type="NCBI Taxonomy" id="1144278"/>
    <lineage>
        <taxon>Bacteria</taxon>
        <taxon>Pseudomonadati</taxon>
        <taxon>Pseudomonadota</taxon>
        <taxon>Gammaproteobacteria</taxon>
        <taxon>Alteromonadales</taxon>
        <taxon>Colwelliaceae</taxon>
        <taxon>Thalassotalea</taxon>
    </lineage>
</organism>
<evidence type="ECO:0000313" key="3">
    <source>
        <dbReference type="Proteomes" id="UP001157133"/>
    </source>
</evidence>
<evidence type="ECO:0000313" key="2">
    <source>
        <dbReference type="EMBL" id="GLX80941.1"/>
    </source>
</evidence>
<feature type="compositionally biased region" description="Polar residues" evidence="1">
    <location>
        <begin position="14"/>
        <end position="28"/>
    </location>
</feature>
<dbReference type="RefSeq" id="WP_284206264.1">
    <property type="nucleotide sequence ID" value="NZ_BSSU01000002.1"/>
</dbReference>
<dbReference type="Proteomes" id="UP001157133">
    <property type="component" value="Unassembled WGS sequence"/>
</dbReference>